<dbReference type="EMBL" id="FNHH01000001">
    <property type="protein sequence ID" value="SDL69989.1"/>
    <property type="molecule type" value="Genomic_DNA"/>
</dbReference>
<gene>
    <name evidence="1" type="ORF">SAMN05421813_101266</name>
</gene>
<dbReference type="Proteomes" id="UP000199226">
    <property type="component" value="Unassembled WGS sequence"/>
</dbReference>
<protein>
    <submittedName>
        <fullName evidence="1">Uncharacterized protein</fullName>
    </submittedName>
</protein>
<name>A0A1G9M6W9_9SPHI</name>
<keyword evidence="2" id="KW-1185">Reference proteome</keyword>
<dbReference type="OrthoDB" id="655382at2"/>
<sequence length="247" mass="28409">MFRTVTLIFAIVFLCFSHEVSFGQIQTEKDSQQLTIKNTVSLYYKSLGEQSGIYRGTGYIGYPYQVSNGHQFFESPDFSKGTIFYDGMLYQDIPMWYDLVKDQIVVQSLDSLSMISLHNERIDYFSLFGHDFKKISQDSSNSNSLTTGFYDHIYSGKTEVLVRRYKGTLEDVSPEGIFTKILKQKNEIYLKKEGKYYSVASSGSVVKALGNHQKEVLSQLKKNNVKFKKDPEKATVMMVMYYDQLSN</sequence>
<proteinExistence type="predicted"/>
<reference evidence="2" key="1">
    <citation type="submission" date="2016-10" db="EMBL/GenBank/DDBJ databases">
        <authorList>
            <person name="Varghese N."/>
            <person name="Submissions S."/>
        </authorList>
    </citation>
    <scope>NUCLEOTIDE SEQUENCE [LARGE SCALE GENOMIC DNA]</scope>
    <source>
        <strain evidence="2">DSM 24536</strain>
    </source>
</reference>
<evidence type="ECO:0000313" key="1">
    <source>
        <dbReference type="EMBL" id="SDL69989.1"/>
    </source>
</evidence>
<organism evidence="1 2">
    <name type="scientific">Daejeonella rubra</name>
    <dbReference type="NCBI Taxonomy" id="990371"/>
    <lineage>
        <taxon>Bacteria</taxon>
        <taxon>Pseudomonadati</taxon>
        <taxon>Bacteroidota</taxon>
        <taxon>Sphingobacteriia</taxon>
        <taxon>Sphingobacteriales</taxon>
        <taxon>Sphingobacteriaceae</taxon>
        <taxon>Daejeonella</taxon>
    </lineage>
</organism>
<dbReference type="RefSeq" id="WP_090698146.1">
    <property type="nucleotide sequence ID" value="NZ_FNHH01000001.1"/>
</dbReference>
<accession>A0A1G9M6W9</accession>
<dbReference type="STRING" id="990371.SAMN05421813_101266"/>
<dbReference type="AlphaFoldDB" id="A0A1G9M6W9"/>
<evidence type="ECO:0000313" key="2">
    <source>
        <dbReference type="Proteomes" id="UP000199226"/>
    </source>
</evidence>